<dbReference type="AlphaFoldDB" id="A0A2C5X8V8"/>
<dbReference type="NCBIfam" id="TIGR01678">
    <property type="entry name" value="FAD_lactone_ox"/>
    <property type="match status" value="1"/>
</dbReference>
<comment type="similarity">
    <text evidence="3 9">Belongs to the oxygen-dependent FAD-linked oxidoreductase family.</text>
</comment>
<proteinExistence type="inferred from homology"/>
<reference evidence="11 12" key="2">
    <citation type="journal article" date="2013" name="IMA Fungus">
        <title>IMA Genome-F 1: Ceratocystis fimbriata: Draft nuclear genome sequence for the plant pathogen, Ceratocystis fimbriata.</title>
        <authorList>
            <person name="Wilken P.M."/>
            <person name="Steenkamp E.T."/>
            <person name="Wingfield M.J."/>
            <person name="de Beer Z.W."/>
            <person name="Wingfield B.D."/>
        </authorList>
    </citation>
    <scope>NUCLEOTIDE SEQUENCE [LARGE SCALE GENOMIC DNA]</scope>
    <source>
        <strain evidence="11 12">CBS 114723</strain>
    </source>
</reference>
<keyword evidence="12" id="KW-1185">Reference proteome</keyword>
<evidence type="ECO:0000313" key="11">
    <source>
        <dbReference type="EMBL" id="PHH54217.1"/>
    </source>
</evidence>
<dbReference type="PANTHER" id="PTHR43762">
    <property type="entry name" value="L-GULONOLACTONE OXIDASE"/>
    <property type="match status" value="1"/>
</dbReference>
<evidence type="ECO:0000259" key="10">
    <source>
        <dbReference type="PROSITE" id="PS51387"/>
    </source>
</evidence>
<evidence type="ECO:0000256" key="2">
    <source>
        <dbReference type="ARBA" id="ARBA00005083"/>
    </source>
</evidence>
<evidence type="ECO:0000256" key="7">
    <source>
        <dbReference type="ARBA" id="ARBA00023002"/>
    </source>
</evidence>
<comment type="pathway">
    <text evidence="2 9">Cofactor biosynthesis; D-erythroascorbate biosynthesis; dehydro-D-arabinono-1,4-lactone from D-arabinose: step 2/2.</text>
</comment>
<dbReference type="STRING" id="1035309.A0A2C5X8V8"/>
<dbReference type="PIRSF" id="PIRSF000136">
    <property type="entry name" value="LGO_GLO"/>
    <property type="match status" value="1"/>
</dbReference>
<dbReference type="EMBL" id="APWK03000030">
    <property type="protein sequence ID" value="PHH54217.1"/>
    <property type="molecule type" value="Genomic_DNA"/>
</dbReference>
<comment type="caution">
    <text evidence="11">The sequence shown here is derived from an EMBL/GenBank/DDBJ whole genome shotgun (WGS) entry which is preliminary data.</text>
</comment>
<evidence type="ECO:0000256" key="8">
    <source>
        <dbReference type="ARBA" id="ARBA00033418"/>
    </source>
</evidence>
<comment type="subcellular location">
    <subcellularLocation>
        <location evidence="9">Mitochondrion membrane</location>
    </subcellularLocation>
</comment>
<accession>A0A2C5X8V8</accession>
<evidence type="ECO:0000256" key="1">
    <source>
        <dbReference type="ARBA" id="ARBA00001974"/>
    </source>
</evidence>
<dbReference type="InterPro" id="IPR007173">
    <property type="entry name" value="ALO_C"/>
</dbReference>
<dbReference type="Gene3D" id="3.30.465.10">
    <property type="match status" value="1"/>
</dbReference>
<dbReference type="GO" id="GO:0003885">
    <property type="term" value="F:D-arabinono-1,4-lactone oxidase activity"/>
    <property type="evidence" value="ECO:0007669"/>
    <property type="project" value="UniProtKB-UniRule"/>
</dbReference>
<dbReference type="InterPro" id="IPR016167">
    <property type="entry name" value="FAD-bd_PCMH_sub1"/>
</dbReference>
<evidence type="ECO:0000256" key="9">
    <source>
        <dbReference type="RuleBase" id="RU367158"/>
    </source>
</evidence>
<organism evidence="11 12">
    <name type="scientific">Ceratocystis fimbriata CBS 114723</name>
    <dbReference type="NCBI Taxonomy" id="1035309"/>
    <lineage>
        <taxon>Eukaryota</taxon>
        <taxon>Fungi</taxon>
        <taxon>Dikarya</taxon>
        <taxon>Ascomycota</taxon>
        <taxon>Pezizomycotina</taxon>
        <taxon>Sordariomycetes</taxon>
        <taxon>Hypocreomycetidae</taxon>
        <taxon>Microascales</taxon>
        <taxon>Ceratocystidaceae</taxon>
        <taxon>Ceratocystis</taxon>
    </lineage>
</organism>
<dbReference type="EC" id="1.1.3.37" evidence="4 9"/>
<evidence type="ECO:0000256" key="3">
    <source>
        <dbReference type="ARBA" id="ARBA00005466"/>
    </source>
</evidence>
<gene>
    <name evidence="11" type="primary">alo-1</name>
    <name evidence="11" type="ORF">CFIMG_002995RA</name>
</gene>
<feature type="domain" description="FAD-binding PCMH-type" evidence="10">
    <location>
        <begin position="34"/>
        <end position="204"/>
    </location>
</feature>
<dbReference type="UniPathway" id="UPA00771">
    <property type="reaction ID" value="UER00766"/>
</dbReference>
<dbReference type="InterPro" id="IPR016166">
    <property type="entry name" value="FAD-bd_PCMH"/>
</dbReference>
<dbReference type="InterPro" id="IPR006093">
    <property type="entry name" value="Oxy_OxRdtase_FAD_BS"/>
</dbReference>
<dbReference type="Gene3D" id="3.30.43.10">
    <property type="entry name" value="Uridine Diphospho-n-acetylenolpyruvylglucosamine Reductase, domain 2"/>
    <property type="match status" value="1"/>
</dbReference>
<evidence type="ECO:0000313" key="12">
    <source>
        <dbReference type="Proteomes" id="UP000222788"/>
    </source>
</evidence>
<dbReference type="PANTHER" id="PTHR43762:SF1">
    <property type="entry name" value="D-ARABINONO-1,4-LACTONE OXIDASE"/>
    <property type="match status" value="1"/>
</dbReference>
<keyword evidence="5 9" id="KW-0285">Flavoprotein</keyword>
<dbReference type="GO" id="GO:0031966">
    <property type="term" value="C:mitochondrial membrane"/>
    <property type="evidence" value="ECO:0007669"/>
    <property type="project" value="UniProtKB-SubCell"/>
</dbReference>
<comment type="catalytic activity">
    <reaction evidence="9">
        <text>D-arabinono-1,4-lactone + O2 = dehydro-D-arabinono-1,4-lactone + H2O2 + H(+)</text>
        <dbReference type="Rhea" id="RHEA:23756"/>
        <dbReference type="ChEBI" id="CHEBI:15378"/>
        <dbReference type="ChEBI" id="CHEBI:15379"/>
        <dbReference type="ChEBI" id="CHEBI:16240"/>
        <dbReference type="ChEBI" id="CHEBI:16292"/>
        <dbReference type="ChEBI" id="CHEBI:58277"/>
        <dbReference type="EC" id="1.1.3.37"/>
    </reaction>
</comment>
<name>A0A2C5X8V8_9PEZI</name>
<dbReference type="PROSITE" id="PS51387">
    <property type="entry name" value="FAD_PCMH"/>
    <property type="match status" value="1"/>
</dbReference>
<dbReference type="GO" id="GO:0071949">
    <property type="term" value="F:FAD binding"/>
    <property type="evidence" value="ECO:0007669"/>
    <property type="project" value="UniProtKB-UniRule"/>
</dbReference>
<dbReference type="OrthoDB" id="610608at2759"/>
<reference evidence="11 12" key="1">
    <citation type="journal article" date="2013" name="Fungal Biol.">
        <title>Analysis of microsatellite markers in the genome of the plant pathogen Ceratocystis fimbriata.</title>
        <authorList>
            <person name="Simpson M.C."/>
            <person name="Wilken P.M."/>
            <person name="Coetzee M.P."/>
            <person name="Wingfield M.J."/>
            <person name="Wingfield B.D."/>
        </authorList>
    </citation>
    <scope>NUCLEOTIDE SEQUENCE [LARGE SCALE GENOMIC DNA]</scope>
    <source>
        <strain evidence="11 12">CBS 114723</strain>
    </source>
</reference>
<dbReference type="InterPro" id="IPR006094">
    <property type="entry name" value="Oxid_FAD_bind_N"/>
</dbReference>
<dbReference type="InterPro" id="IPR036318">
    <property type="entry name" value="FAD-bd_PCMH-like_sf"/>
</dbReference>
<dbReference type="InterPro" id="IPR010031">
    <property type="entry name" value="FAD_lactone_oxidase-like"/>
</dbReference>
<evidence type="ECO:0000256" key="4">
    <source>
        <dbReference type="ARBA" id="ARBA00013136"/>
    </source>
</evidence>
<evidence type="ECO:0000256" key="5">
    <source>
        <dbReference type="ARBA" id="ARBA00022630"/>
    </source>
</evidence>
<dbReference type="InterPro" id="IPR016169">
    <property type="entry name" value="FAD-bd_PCMH_sub2"/>
</dbReference>
<dbReference type="Pfam" id="PF01565">
    <property type="entry name" value="FAD_binding_4"/>
    <property type="match status" value="1"/>
</dbReference>
<comment type="cofactor">
    <cofactor evidence="1 9">
        <name>FAD</name>
        <dbReference type="ChEBI" id="CHEBI:57692"/>
    </cofactor>
</comment>
<keyword evidence="6 9" id="KW-0274">FAD</keyword>
<protein>
    <recommendedName>
        <fullName evidence="4 9">D-arabinono-1,4-lactone oxidase</fullName>
        <shortName evidence="9">ALO</shortName>
        <ecNumber evidence="4 9">1.1.3.37</ecNumber>
    </recommendedName>
    <alternativeName>
        <fullName evidence="8 9">L-galactono-gamma-lactone oxidase</fullName>
    </alternativeName>
</protein>
<dbReference type="PROSITE" id="PS00862">
    <property type="entry name" value="OX2_COVAL_FAD"/>
    <property type="match status" value="1"/>
</dbReference>
<dbReference type="Pfam" id="PF04030">
    <property type="entry name" value="ALO"/>
    <property type="match status" value="1"/>
</dbReference>
<dbReference type="SUPFAM" id="SSF56176">
    <property type="entry name" value="FAD-binding/transporter-associated domain-like"/>
    <property type="match status" value="1"/>
</dbReference>
<keyword evidence="7 9" id="KW-0560">Oxidoreductase</keyword>
<dbReference type="Gene3D" id="3.30.70.2520">
    <property type="match status" value="1"/>
</dbReference>
<dbReference type="Proteomes" id="UP000222788">
    <property type="component" value="Unassembled WGS sequence"/>
</dbReference>
<evidence type="ECO:0000256" key="6">
    <source>
        <dbReference type="ARBA" id="ARBA00022827"/>
    </source>
</evidence>
<sequence length="521" mass="59548">MNSSIGDEIHKASGDGVPFRARPNHVHRTWARTFSSLPELYIQPESLAEIEKTVNLARKCRRRLVTVGSGHSPSNITCTSSWLVNLDNYNKILSLNAETGQVVMQSGIRLYMLNEVLERHGLAMPNLGSINEQSIAGVISTGTHGSSLRHGLVSESISSLKITLADGSTQYCSAEENTELFRGALLSLGALGIITEVTFQAVPAFKLRWDQVIDADSRVLITWDTDLWTRGEYVRVWWLPHTRRAVIWQANRTDDPETPPPTSYYGGILGYYIYHNLLYLGLWIPKVLPWVEWFVFGMQHGFHNGTHKSAVQQSRQALLMDCLYSQWVNEWALPLQKGKEFLRRFSTWLNKLPPSDPDYMEPNIPYSSDGLYIHSPVEVRVSDSRAKGAIRPYLDTSMADSPTLYVNATLYRPYDIDPDYLFRYYAAFEHIMTELGGRPHWAKNFHTTAKDFEAFYGPDLEAWRRVRNSVDPDGMFAGPWHRKMILERNRPKLELEEELVEEQTQHRAGTLFVGRQVEEEL</sequence>
<keyword evidence="9" id="KW-0496">Mitochondrion</keyword>
<dbReference type="InterPro" id="IPR030654">
    <property type="entry name" value="Sugar_lactone_oxidase"/>
</dbReference>